<name>A0A8K0GWM8_9ROSA</name>
<evidence type="ECO:0000256" key="1">
    <source>
        <dbReference type="ARBA" id="ARBA00006484"/>
    </source>
</evidence>
<evidence type="ECO:0000256" key="3">
    <source>
        <dbReference type="RuleBase" id="RU000363"/>
    </source>
</evidence>
<dbReference type="EMBL" id="VOIH02000008">
    <property type="protein sequence ID" value="KAF3440428.1"/>
    <property type="molecule type" value="Genomic_DNA"/>
</dbReference>
<dbReference type="AlphaFoldDB" id="A0A8K0GWM8"/>
<dbReference type="PANTHER" id="PTHR44169:SF6">
    <property type="entry name" value="NADPH-DEPENDENT 1-ACYLDIHYDROXYACETONE PHOSPHATE REDUCTASE"/>
    <property type="match status" value="1"/>
</dbReference>
<dbReference type="CDD" id="cd05374">
    <property type="entry name" value="17beta-HSD-like_SDR_c"/>
    <property type="match status" value="1"/>
</dbReference>
<reference evidence="4" key="1">
    <citation type="submission" date="2020-03" db="EMBL/GenBank/DDBJ databases">
        <title>A high-quality chromosome-level genome assembly of a woody plant with both climbing and erect habits, Rhamnella rubrinervis.</title>
        <authorList>
            <person name="Lu Z."/>
            <person name="Yang Y."/>
            <person name="Zhu X."/>
            <person name="Sun Y."/>
        </authorList>
    </citation>
    <scope>NUCLEOTIDE SEQUENCE</scope>
    <source>
        <strain evidence="4">BYM</strain>
        <tissue evidence="4">Leaf</tissue>
    </source>
</reference>
<dbReference type="Proteomes" id="UP000796880">
    <property type="component" value="Unassembled WGS sequence"/>
</dbReference>
<gene>
    <name evidence="4" type="ORF">FNV43_RR18712</name>
</gene>
<comment type="similarity">
    <text evidence="1 3">Belongs to the short-chain dehydrogenases/reductases (SDR) family.</text>
</comment>
<proteinExistence type="inferred from homology"/>
<evidence type="ECO:0000313" key="4">
    <source>
        <dbReference type="EMBL" id="KAF3440428.1"/>
    </source>
</evidence>
<evidence type="ECO:0000256" key="2">
    <source>
        <dbReference type="ARBA" id="ARBA00023002"/>
    </source>
</evidence>
<dbReference type="Gene3D" id="3.40.50.720">
    <property type="entry name" value="NAD(P)-binding Rossmann-like Domain"/>
    <property type="match status" value="1"/>
</dbReference>
<dbReference type="FunFam" id="3.40.50.720:FF:000261">
    <property type="entry name" value="NADPH-dependent 1-acyldihydroxyacetone phosphate reductase"/>
    <property type="match status" value="1"/>
</dbReference>
<dbReference type="GO" id="GO:0016491">
    <property type="term" value="F:oxidoreductase activity"/>
    <property type="evidence" value="ECO:0007669"/>
    <property type="project" value="UniProtKB-KW"/>
</dbReference>
<protein>
    <submittedName>
        <fullName evidence="4">Uncharacterized protein</fullName>
    </submittedName>
</protein>
<dbReference type="PRINTS" id="PR00080">
    <property type="entry name" value="SDRFAMILY"/>
</dbReference>
<dbReference type="InterPro" id="IPR020904">
    <property type="entry name" value="Sc_DH/Rdtase_CS"/>
</dbReference>
<dbReference type="SUPFAM" id="SSF51735">
    <property type="entry name" value="NAD(P)-binding Rossmann-fold domains"/>
    <property type="match status" value="1"/>
</dbReference>
<organism evidence="4 5">
    <name type="scientific">Rhamnella rubrinervis</name>
    <dbReference type="NCBI Taxonomy" id="2594499"/>
    <lineage>
        <taxon>Eukaryota</taxon>
        <taxon>Viridiplantae</taxon>
        <taxon>Streptophyta</taxon>
        <taxon>Embryophyta</taxon>
        <taxon>Tracheophyta</taxon>
        <taxon>Spermatophyta</taxon>
        <taxon>Magnoliopsida</taxon>
        <taxon>eudicotyledons</taxon>
        <taxon>Gunneridae</taxon>
        <taxon>Pentapetalae</taxon>
        <taxon>rosids</taxon>
        <taxon>fabids</taxon>
        <taxon>Rosales</taxon>
        <taxon>Rhamnaceae</taxon>
        <taxon>rhamnoid group</taxon>
        <taxon>Rhamneae</taxon>
        <taxon>Rhamnella</taxon>
    </lineage>
</organism>
<accession>A0A8K0GWM8</accession>
<dbReference type="InterPro" id="IPR002347">
    <property type="entry name" value="SDR_fam"/>
</dbReference>
<dbReference type="OrthoDB" id="2102561at2759"/>
<dbReference type="InterPro" id="IPR036291">
    <property type="entry name" value="NAD(P)-bd_dom_sf"/>
</dbReference>
<keyword evidence="5" id="KW-1185">Reference proteome</keyword>
<comment type="caution">
    <text evidence="4">The sequence shown here is derived from an EMBL/GenBank/DDBJ whole genome shotgun (WGS) entry which is preliminary data.</text>
</comment>
<evidence type="ECO:0000313" key="5">
    <source>
        <dbReference type="Proteomes" id="UP000796880"/>
    </source>
</evidence>
<dbReference type="PRINTS" id="PR00081">
    <property type="entry name" value="GDHRDH"/>
</dbReference>
<sequence>MHWSGEQEVVLITGCSRGGIGHALARAFADEDCQVVATSRSMSSMADLKHDSRFFLQELDVQSEKSVQHVLSHVLENYGQVDVLVNNAGVPCVGPLAEVPLSALQDTFNTNVFGSMRLIQGAVPHMVSRRKGKIVNVGSVAVLSPGPWTGVYTASKAALHALTDTLRLELRPFGIDVINVVPGAIRSNIGDSSLASFNEMPPLKLYKGFEAAIRNRAGFSHRANSTPTEEFAKKTVAAVLKKNPPPWISSGRFSTVMSVMYHLPIFVRDFVMKRALEI</sequence>
<dbReference type="PANTHER" id="PTHR44169">
    <property type="entry name" value="NADPH-DEPENDENT 1-ACYLDIHYDROXYACETONE PHOSPHATE REDUCTASE"/>
    <property type="match status" value="1"/>
</dbReference>
<dbReference type="PROSITE" id="PS00061">
    <property type="entry name" value="ADH_SHORT"/>
    <property type="match status" value="1"/>
</dbReference>
<dbReference type="GO" id="GO:0005783">
    <property type="term" value="C:endoplasmic reticulum"/>
    <property type="evidence" value="ECO:0007669"/>
    <property type="project" value="TreeGrafter"/>
</dbReference>
<dbReference type="Pfam" id="PF00106">
    <property type="entry name" value="adh_short"/>
    <property type="match status" value="1"/>
</dbReference>
<keyword evidence="2" id="KW-0560">Oxidoreductase</keyword>